<accession>A0A1W2GMR0</accession>
<protein>
    <submittedName>
        <fullName evidence="1">Uncharacterized protein</fullName>
    </submittedName>
</protein>
<reference evidence="1 2" key="1">
    <citation type="submission" date="2017-04" db="EMBL/GenBank/DDBJ databases">
        <authorList>
            <person name="Afonso C.L."/>
            <person name="Miller P.J."/>
            <person name="Scott M.A."/>
            <person name="Spackman E."/>
            <person name="Goraichik I."/>
            <person name="Dimitrov K.M."/>
            <person name="Suarez D.L."/>
            <person name="Swayne D.E."/>
        </authorList>
    </citation>
    <scope>NUCLEOTIDE SEQUENCE [LARGE SCALE GENOMIC DNA]</scope>
    <source>
        <strain evidence="1 2">DSM 26133</strain>
    </source>
</reference>
<dbReference type="RefSeq" id="WP_084374185.1">
    <property type="nucleotide sequence ID" value="NZ_FWYF01000004.1"/>
</dbReference>
<dbReference type="Proteomes" id="UP000192472">
    <property type="component" value="Unassembled WGS sequence"/>
</dbReference>
<proteinExistence type="predicted"/>
<evidence type="ECO:0000313" key="2">
    <source>
        <dbReference type="Proteomes" id="UP000192472"/>
    </source>
</evidence>
<dbReference type="EMBL" id="FWYF01000004">
    <property type="protein sequence ID" value="SMD37949.1"/>
    <property type="molecule type" value="Genomic_DNA"/>
</dbReference>
<organism evidence="1 2">
    <name type="scientific">Reichenbachiella faecimaris</name>
    <dbReference type="NCBI Taxonomy" id="692418"/>
    <lineage>
        <taxon>Bacteria</taxon>
        <taxon>Pseudomonadati</taxon>
        <taxon>Bacteroidota</taxon>
        <taxon>Cytophagia</taxon>
        <taxon>Cytophagales</taxon>
        <taxon>Reichenbachiellaceae</taxon>
        <taxon>Reichenbachiella</taxon>
    </lineage>
</organism>
<name>A0A1W2GMR0_REIFA</name>
<dbReference type="STRING" id="692418.SAMN04488029_3554"/>
<evidence type="ECO:0000313" key="1">
    <source>
        <dbReference type="EMBL" id="SMD37949.1"/>
    </source>
</evidence>
<keyword evidence="2" id="KW-1185">Reference proteome</keyword>
<dbReference type="AlphaFoldDB" id="A0A1W2GMR0"/>
<gene>
    <name evidence="1" type="ORF">SAMN04488029_3554</name>
</gene>
<sequence length="328" mass="37453">MKISKIFILVIITIFFYSNPIHLRAQMVPSSFEQIDYLVTFGAESNTAWGDDDNSQVFFFVIPSSFTKPIYIRIFDPGTGDNIDEKNGEWDTRTNFSVYSGAGTHSELDSRKTDPVGNYKSGHLLASKTFYDEPEYDNKWYSFGPFNPLEGEKSEEMNGHVFKIIAEGLLGNDGNLYKYYLSTQPDVNREVEGANAFTYEYSFRLPEAVNSVAHLYPFIDKDMVSITQHNFDFDKEGFVLLYSVAKNRHKAEVSANNSWGSSKHFIDEEEKNTSMDLQIVKNKTSRNDMVCYLTNQYGEAIAFFSSPIGGPPKFKYKVNVKYQTKSIK</sequence>